<evidence type="ECO:0000256" key="1">
    <source>
        <dbReference type="SAM" id="MobiDB-lite"/>
    </source>
</evidence>
<organism evidence="2 3">
    <name type="scientific">Candidatus Mycobacterium wuenschmannii</name>
    <dbReference type="NCBI Taxonomy" id="3027808"/>
    <lineage>
        <taxon>Bacteria</taxon>
        <taxon>Bacillati</taxon>
        <taxon>Actinomycetota</taxon>
        <taxon>Actinomycetes</taxon>
        <taxon>Mycobacteriales</taxon>
        <taxon>Mycobacteriaceae</taxon>
        <taxon>Mycobacterium</taxon>
    </lineage>
</organism>
<dbReference type="EMBL" id="CP126981">
    <property type="protein sequence ID" value="WIM87510.1"/>
    <property type="molecule type" value="Genomic_DNA"/>
</dbReference>
<keyword evidence="3" id="KW-1185">Reference proteome</keyword>
<name>A0ABY8VV35_9MYCO</name>
<protein>
    <submittedName>
        <fullName evidence="2">Uncharacterized protein</fullName>
    </submittedName>
</protein>
<evidence type="ECO:0000313" key="3">
    <source>
        <dbReference type="Proteomes" id="UP001236585"/>
    </source>
</evidence>
<proteinExistence type="predicted"/>
<accession>A0ABY8VV35</accession>
<reference evidence="2 3" key="1">
    <citation type="journal article" date="2023" name="Microbiol. Resour. Announc.">
        <title>Complete Genome Sequence of Mycobacterium wuenschmanii, a novel Nontuberculous Mycobacterium Isolated from a captive population of Amazon Milk Frogs.</title>
        <authorList>
            <person name="Hicks J."/>
            <person name="Zeineldin M."/>
            <person name="Ward H."/>
            <person name="Wuenschmann A."/>
            <person name="Camp P."/>
            <person name="Farrell D."/>
            <person name="Lehman K."/>
            <person name="Thacker T."/>
            <person name="Cuthbert E."/>
        </authorList>
    </citation>
    <scope>NUCLEOTIDE SEQUENCE [LARGE SCALE GENOMIC DNA]</scope>
    <source>
        <strain evidence="2 3">Wuenschmanii</strain>
    </source>
</reference>
<dbReference type="Proteomes" id="UP001236585">
    <property type="component" value="Chromosome"/>
</dbReference>
<evidence type="ECO:0000313" key="2">
    <source>
        <dbReference type="EMBL" id="WIM87510.1"/>
    </source>
</evidence>
<sequence length="115" mass="12788">MRKLRGIELRYVLTMHLARHGRSTIGELVGALAHHGFSVDTPANKSVSDALRWECRRGRVRRVGWGMYSPGEMPRGTEYRIRQRELALRAAANSLEGGQLGTSPGAVTAETRRFG</sequence>
<gene>
    <name evidence="2" type="ORF">PT015_22165</name>
</gene>
<dbReference type="RefSeq" id="WP_285187225.1">
    <property type="nucleotide sequence ID" value="NZ_CP126981.1"/>
</dbReference>
<feature type="region of interest" description="Disordered" evidence="1">
    <location>
        <begin position="96"/>
        <end position="115"/>
    </location>
</feature>